<evidence type="ECO:0000256" key="2">
    <source>
        <dbReference type="ARBA" id="ARBA00022729"/>
    </source>
</evidence>
<evidence type="ECO:0000259" key="4">
    <source>
        <dbReference type="Pfam" id="PF14718"/>
    </source>
</evidence>
<accession>A0A4V6NZD2</accession>
<dbReference type="InterPro" id="IPR008939">
    <property type="entry name" value="Lytic_TGlycosylase_superhlx_U"/>
</dbReference>
<dbReference type="GO" id="GO:0000270">
    <property type="term" value="P:peptidoglycan metabolic process"/>
    <property type="evidence" value="ECO:0007669"/>
    <property type="project" value="InterPro"/>
</dbReference>
<dbReference type="InterPro" id="IPR008258">
    <property type="entry name" value="Transglycosylase_SLT_dom_1"/>
</dbReference>
<dbReference type="InterPro" id="IPR000189">
    <property type="entry name" value="Transglyc_AS"/>
</dbReference>
<dbReference type="PROSITE" id="PS00922">
    <property type="entry name" value="TRANSGLYCOSYLASE"/>
    <property type="match status" value="1"/>
</dbReference>
<name>A0A4V6NZD2_9GAMM</name>
<dbReference type="InterPro" id="IPR023346">
    <property type="entry name" value="Lysozyme-like_dom_sf"/>
</dbReference>
<evidence type="ECO:0000313" key="6">
    <source>
        <dbReference type="Proteomes" id="UP000294599"/>
    </source>
</evidence>
<proteinExistence type="inferred from homology"/>
<dbReference type="GO" id="GO:0004553">
    <property type="term" value="F:hydrolase activity, hydrolyzing O-glycosyl compounds"/>
    <property type="evidence" value="ECO:0007669"/>
    <property type="project" value="InterPro"/>
</dbReference>
<sequence length="692" mass="77495">MHGGNRLRLHAHWVRLEKMNTRLVFLLCGALLAVDASKPLRAQDPLPAQRREFLAAAVSLAAGRQADYEARRQHLDDYVLAPYLDYALLRRDLRTLDARRAREFLDRESATQLGRQFRIEWLAELARREDWNTFLQFDPGDDSPGTTLRCQRLRARLGTGVAEQELRSEILAIWPTGKSLPDACDPALAVARKHGWLDTRALWERLRLAVDAGDAGLTTHLARQLPAGDERTHGERLARALSDPKATLAAAATWPDTAANREAAALALRRFAKPDVVAAIGQWHGLERRFDFDATQRAAILRELALYAAVAYRTDAEDWFQRVPADVRDQQLADWQLRAALARQAWSDVRDVANGLPRPLADSARPRYWRARALQELGDRQAAHDAFAALSTESNFHGFLAADRSNQPYSICPQEVAADPQRAAQLRRRTDLARALELHRVGWRSEAARAWDHDVAKLSEADRDQALILAAEQGWHDRAVFALNSGDHLRKYGLRFPVAQREQVERDALDNGIDPAWVFALIRAESAWQPDARSHADAHGLMQLLPGTARSMAQQLGVTWTGTSSLYQPEFNIRLGTRYLSQQASRFGNSPWLASAAYNAGPAPVQRWLSQRSDRPADVFIETIPYHETREYVARVLAFSVIYDWRLHGKVRPLSSRLPDPGQPYAGVPAPDRPVVCAAPALASAPSPGRQP</sequence>
<dbReference type="CDD" id="cd13401">
    <property type="entry name" value="Slt70-like"/>
    <property type="match status" value="1"/>
</dbReference>
<dbReference type="Pfam" id="PF01464">
    <property type="entry name" value="SLT"/>
    <property type="match status" value="1"/>
</dbReference>
<reference evidence="5 6" key="1">
    <citation type="submission" date="2019-03" db="EMBL/GenBank/DDBJ databases">
        <title>Genomic Encyclopedia of Type Strains, Phase IV (KMG-IV): sequencing the most valuable type-strain genomes for metagenomic binning, comparative biology and taxonomic classification.</title>
        <authorList>
            <person name="Goeker M."/>
        </authorList>
    </citation>
    <scope>NUCLEOTIDE SEQUENCE [LARGE SCALE GENOMIC DNA]</scope>
    <source>
        <strain evidence="5 6">DSM 21944</strain>
    </source>
</reference>
<dbReference type="AlphaFoldDB" id="A0A4V6NZD2"/>
<gene>
    <name evidence="5" type="ORF">EDC25_10774</name>
</gene>
<dbReference type="GO" id="GO:0016020">
    <property type="term" value="C:membrane"/>
    <property type="evidence" value="ECO:0007669"/>
    <property type="project" value="InterPro"/>
</dbReference>
<dbReference type="EMBL" id="SMAF01000007">
    <property type="protein sequence ID" value="TCS98877.1"/>
    <property type="molecule type" value="Genomic_DNA"/>
</dbReference>
<dbReference type="Gene3D" id="1.10.530.10">
    <property type="match status" value="1"/>
</dbReference>
<organism evidence="5 6">
    <name type="scientific">Pseudofulvimonas gallinarii</name>
    <dbReference type="NCBI Taxonomy" id="634155"/>
    <lineage>
        <taxon>Bacteria</taxon>
        <taxon>Pseudomonadati</taxon>
        <taxon>Pseudomonadota</taxon>
        <taxon>Gammaproteobacteria</taxon>
        <taxon>Lysobacterales</taxon>
        <taxon>Rhodanobacteraceae</taxon>
        <taxon>Pseudofulvimonas</taxon>
    </lineage>
</organism>
<comment type="similarity">
    <text evidence="1">Belongs to the transglycosylase Slt family.</text>
</comment>
<dbReference type="GO" id="GO:0008933">
    <property type="term" value="F:peptidoglycan lytic transglycosylase activity"/>
    <property type="evidence" value="ECO:0007669"/>
    <property type="project" value="InterPro"/>
</dbReference>
<dbReference type="Proteomes" id="UP000294599">
    <property type="component" value="Unassembled WGS sequence"/>
</dbReference>
<evidence type="ECO:0000259" key="3">
    <source>
        <dbReference type="Pfam" id="PF01464"/>
    </source>
</evidence>
<evidence type="ECO:0000313" key="5">
    <source>
        <dbReference type="EMBL" id="TCS98877.1"/>
    </source>
</evidence>
<dbReference type="SUPFAM" id="SSF48435">
    <property type="entry name" value="Bacterial muramidases"/>
    <property type="match status" value="1"/>
</dbReference>
<dbReference type="PANTHER" id="PTHR37423:SF5">
    <property type="entry name" value="SOLUBLE LYTIC MUREIN TRANSGLYCOSYLASE"/>
    <property type="match status" value="1"/>
</dbReference>
<dbReference type="InterPro" id="IPR037061">
    <property type="entry name" value="Lytic_TGlycoase_superhlx_L_sf"/>
</dbReference>
<dbReference type="Gene3D" id="1.25.20.10">
    <property type="entry name" value="Bacterial muramidases"/>
    <property type="match status" value="1"/>
</dbReference>
<dbReference type="InterPro" id="IPR012289">
    <property type="entry name" value="Lytic_TGlycosylase_superhlx_L"/>
</dbReference>
<feature type="domain" description="Lytic transglycosylase superhelical linker" evidence="4">
    <location>
        <begin position="426"/>
        <end position="487"/>
    </location>
</feature>
<protein>
    <submittedName>
        <fullName evidence="5">Soluble lytic murein transglycosylase</fullName>
    </submittedName>
</protein>
<evidence type="ECO:0000256" key="1">
    <source>
        <dbReference type="ARBA" id="ARBA00007734"/>
    </source>
</evidence>
<dbReference type="Gene3D" id="1.10.1240.20">
    <property type="entry name" value="Lytic transglycosylase, superhelical linker domain"/>
    <property type="match status" value="1"/>
</dbReference>
<feature type="domain" description="Transglycosylase SLT" evidence="3">
    <location>
        <begin position="507"/>
        <end position="618"/>
    </location>
</feature>
<dbReference type="Pfam" id="PF14718">
    <property type="entry name" value="SLT_L"/>
    <property type="match status" value="1"/>
</dbReference>
<keyword evidence="6" id="KW-1185">Reference proteome</keyword>
<dbReference type="GO" id="GO:0042597">
    <property type="term" value="C:periplasmic space"/>
    <property type="evidence" value="ECO:0007669"/>
    <property type="project" value="InterPro"/>
</dbReference>
<keyword evidence="2" id="KW-0732">Signal</keyword>
<comment type="caution">
    <text evidence="5">The sequence shown here is derived from an EMBL/GenBank/DDBJ whole genome shotgun (WGS) entry which is preliminary data.</text>
</comment>
<dbReference type="OrthoDB" id="92254at2"/>
<dbReference type="SUPFAM" id="SSF53955">
    <property type="entry name" value="Lysozyme-like"/>
    <property type="match status" value="1"/>
</dbReference>
<dbReference type="PANTHER" id="PTHR37423">
    <property type="entry name" value="SOLUBLE LYTIC MUREIN TRANSGLYCOSYLASE-RELATED"/>
    <property type="match status" value="1"/>
</dbReference>